<protein>
    <submittedName>
        <fullName evidence="3">Short-subunit dehydrogenase</fullName>
    </submittedName>
</protein>
<organism evidence="3 4">
    <name type="scientific">Labrys wisconsinensis</name>
    <dbReference type="NCBI Taxonomy" id="425677"/>
    <lineage>
        <taxon>Bacteria</taxon>
        <taxon>Pseudomonadati</taxon>
        <taxon>Pseudomonadota</taxon>
        <taxon>Alphaproteobacteria</taxon>
        <taxon>Hyphomicrobiales</taxon>
        <taxon>Xanthobacteraceae</taxon>
        <taxon>Labrys</taxon>
    </lineage>
</organism>
<dbReference type="Gene3D" id="3.40.50.720">
    <property type="entry name" value="NAD(P)-binding Rossmann-like Domain"/>
    <property type="match status" value="1"/>
</dbReference>
<dbReference type="PIRSF" id="PIRSF000126">
    <property type="entry name" value="11-beta-HSD1"/>
    <property type="match status" value="1"/>
</dbReference>
<gene>
    <name evidence="3" type="ORF">QO011_000928</name>
</gene>
<dbReference type="Proteomes" id="UP001242480">
    <property type="component" value="Unassembled WGS sequence"/>
</dbReference>
<name>A0ABU0J0Z3_9HYPH</name>
<dbReference type="PANTHER" id="PTHR43975:SF2">
    <property type="entry name" value="EG:BACR7A4.14 PROTEIN-RELATED"/>
    <property type="match status" value="1"/>
</dbReference>
<feature type="transmembrane region" description="Helical" evidence="2">
    <location>
        <begin position="235"/>
        <end position="253"/>
    </location>
</feature>
<keyword evidence="2" id="KW-1133">Transmembrane helix</keyword>
<dbReference type="EMBL" id="JAUSVX010000001">
    <property type="protein sequence ID" value="MDQ0467933.1"/>
    <property type="molecule type" value="Genomic_DNA"/>
</dbReference>
<accession>A0ABU0J0Z3</accession>
<keyword evidence="4" id="KW-1185">Reference proteome</keyword>
<proteinExistence type="inferred from homology"/>
<dbReference type="PRINTS" id="PR00080">
    <property type="entry name" value="SDRFAMILY"/>
</dbReference>
<evidence type="ECO:0000313" key="3">
    <source>
        <dbReference type="EMBL" id="MDQ0467933.1"/>
    </source>
</evidence>
<dbReference type="PRINTS" id="PR00081">
    <property type="entry name" value="GDHRDH"/>
</dbReference>
<dbReference type="PANTHER" id="PTHR43975">
    <property type="entry name" value="ZGC:101858"/>
    <property type="match status" value="1"/>
</dbReference>
<evidence type="ECO:0000313" key="4">
    <source>
        <dbReference type="Proteomes" id="UP001242480"/>
    </source>
</evidence>
<dbReference type="InterPro" id="IPR002347">
    <property type="entry name" value="SDR_fam"/>
</dbReference>
<evidence type="ECO:0000256" key="1">
    <source>
        <dbReference type="RuleBase" id="RU000363"/>
    </source>
</evidence>
<dbReference type="CDD" id="cd05233">
    <property type="entry name" value="SDR_c"/>
    <property type="match status" value="1"/>
</dbReference>
<reference evidence="3 4" key="1">
    <citation type="submission" date="2023-07" db="EMBL/GenBank/DDBJ databases">
        <title>Genomic Encyclopedia of Type Strains, Phase IV (KMG-IV): sequencing the most valuable type-strain genomes for metagenomic binning, comparative biology and taxonomic classification.</title>
        <authorList>
            <person name="Goeker M."/>
        </authorList>
    </citation>
    <scope>NUCLEOTIDE SEQUENCE [LARGE SCALE GENOMIC DNA]</scope>
    <source>
        <strain evidence="3 4">DSM 19619</strain>
    </source>
</reference>
<dbReference type="SUPFAM" id="SSF51735">
    <property type="entry name" value="NAD(P)-binding Rossmann-fold domains"/>
    <property type="match status" value="1"/>
</dbReference>
<sequence>MTRPVALVTGASGGIGEAIAHVLAEEGEDLVLVARSEAGLERVAAAIRARTDRAVLVLALDLERRDAADVLRARLAQEGLTVRHLVNNAGYGLCGEVAELPREGQLGMIDLNCRALTDLTVTFLPEILATGGGVLNVASVAGFVPGPGMAGYYASKAYVVSLTRALAFELRDRGVKVSALCPGPTPTGFGARAGYRGSRAMALTRPLDPMLVARIGVAGYRKGKLVVVPGWRNRLIVALLAVLPHALVLPMLAKAQRQRRVR</sequence>
<comment type="caution">
    <text evidence="3">The sequence shown here is derived from an EMBL/GenBank/DDBJ whole genome shotgun (WGS) entry which is preliminary data.</text>
</comment>
<comment type="similarity">
    <text evidence="1">Belongs to the short-chain dehydrogenases/reductases (SDR) family.</text>
</comment>
<keyword evidence="2" id="KW-0472">Membrane</keyword>
<dbReference type="Pfam" id="PF00106">
    <property type="entry name" value="adh_short"/>
    <property type="match status" value="1"/>
</dbReference>
<dbReference type="RefSeq" id="WP_307268291.1">
    <property type="nucleotide sequence ID" value="NZ_JAUSVX010000001.1"/>
</dbReference>
<evidence type="ECO:0000256" key="2">
    <source>
        <dbReference type="SAM" id="Phobius"/>
    </source>
</evidence>
<dbReference type="InterPro" id="IPR036291">
    <property type="entry name" value="NAD(P)-bd_dom_sf"/>
</dbReference>
<keyword evidence="2" id="KW-0812">Transmembrane</keyword>